<keyword evidence="2" id="KW-0732">Signal</keyword>
<sequence length="216" mass="24870">MCKWYYIVILFYLVPRGRCLNNYESEDNKLFTKFFNQIDIQLLKLEAKHMSLFIYQQSCTNGSIQVEESAKTVSQSLNKQAYGSFILQSTKEQFKLLEQLLKTDCPNEIYHHFQTIRSYNPHSHFAYIPDRPAVPIRPPSRPRPAPPPPPPPRPAPPPPPPPPRPRPTKRPTPAKTTKNPCELQDGHRVVIPEFELPPGYELVEIEVHSLCPNGKH</sequence>
<dbReference type="Proteomes" id="UP001652628">
    <property type="component" value="Chromosome 2L"/>
</dbReference>
<dbReference type="RefSeq" id="XP_070850382.1">
    <property type="nucleotide sequence ID" value="XM_070994281.1"/>
</dbReference>
<proteinExistence type="predicted"/>
<dbReference type="GeneID" id="108021569"/>
<reference evidence="4" key="2">
    <citation type="submission" date="2025-08" db="UniProtKB">
        <authorList>
            <consortium name="RefSeq"/>
        </authorList>
    </citation>
    <scope>IDENTIFICATION</scope>
</reference>
<feature type="chain" id="PRO_5047040313" evidence="2">
    <location>
        <begin position="20"/>
        <end position="216"/>
    </location>
</feature>
<feature type="compositionally biased region" description="Low complexity" evidence="1">
    <location>
        <begin position="171"/>
        <end position="180"/>
    </location>
</feature>
<gene>
    <name evidence="4" type="primary">LOC108021569</name>
</gene>
<name>A0ABM4TK98_DROSZ</name>
<evidence type="ECO:0000256" key="2">
    <source>
        <dbReference type="SAM" id="SignalP"/>
    </source>
</evidence>
<protein>
    <submittedName>
        <fullName evidence="4">Uncharacterized protein</fullName>
    </submittedName>
</protein>
<feature type="signal peptide" evidence="2">
    <location>
        <begin position="1"/>
        <end position="19"/>
    </location>
</feature>
<feature type="region of interest" description="Disordered" evidence="1">
    <location>
        <begin position="129"/>
        <end position="187"/>
    </location>
</feature>
<feature type="compositionally biased region" description="Pro residues" evidence="1">
    <location>
        <begin position="135"/>
        <end position="165"/>
    </location>
</feature>
<keyword evidence="3" id="KW-1185">Reference proteome</keyword>
<reference evidence="3" key="1">
    <citation type="submission" date="2025-05" db="UniProtKB">
        <authorList>
            <consortium name="RefSeq"/>
        </authorList>
    </citation>
    <scope>NUCLEOTIDE SEQUENCE [LARGE SCALE GENOMIC DNA]</scope>
</reference>
<evidence type="ECO:0000256" key="1">
    <source>
        <dbReference type="SAM" id="MobiDB-lite"/>
    </source>
</evidence>
<evidence type="ECO:0000313" key="3">
    <source>
        <dbReference type="Proteomes" id="UP001652628"/>
    </source>
</evidence>
<accession>A0ABM4TK98</accession>
<evidence type="ECO:0000313" key="4">
    <source>
        <dbReference type="RefSeq" id="XP_070850382.1"/>
    </source>
</evidence>
<organism evidence="3 4">
    <name type="scientific">Drosophila suzukii</name>
    <name type="common">Spotted-wing drosophila fruit fly</name>
    <dbReference type="NCBI Taxonomy" id="28584"/>
    <lineage>
        <taxon>Eukaryota</taxon>
        <taxon>Metazoa</taxon>
        <taxon>Ecdysozoa</taxon>
        <taxon>Arthropoda</taxon>
        <taxon>Hexapoda</taxon>
        <taxon>Insecta</taxon>
        <taxon>Pterygota</taxon>
        <taxon>Neoptera</taxon>
        <taxon>Endopterygota</taxon>
        <taxon>Diptera</taxon>
        <taxon>Brachycera</taxon>
        <taxon>Muscomorpha</taxon>
        <taxon>Ephydroidea</taxon>
        <taxon>Drosophilidae</taxon>
        <taxon>Drosophila</taxon>
        <taxon>Sophophora</taxon>
    </lineage>
</organism>